<dbReference type="Proteomes" id="UP000436088">
    <property type="component" value="Unassembled WGS sequence"/>
</dbReference>
<dbReference type="EMBL" id="VEPZ02001408">
    <property type="protein sequence ID" value="KAE8674868.1"/>
    <property type="molecule type" value="Genomic_DNA"/>
</dbReference>
<reference evidence="1" key="1">
    <citation type="submission" date="2019-09" db="EMBL/GenBank/DDBJ databases">
        <title>Draft genome information of white flower Hibiscus syriacus.</title>
        <authorList>
            <person name="Kim Y.-M."/>
        </authorList>
    </citation>
    <scope>NUCLEOTIDE SEQUENCE [LARGE SCALE GENOMIC DNA]</scope>
    <source>
        <strain evidence="1">YM2019G1</strain>
    </source>
</reference>
<name>A0A6A2XH70_HIBSY</name>
<evidence type="ECO:0000313" key="1">
    <source>
        <dbReference type="EMBL" id="KAE8674868.1"/>
    </source>
</evidence>
<accession>A0A6A2XH70</accession>
<sequence length="137" mass="15690">MEATRSTFISLIIQAWVWLPSRYRVVTFIERSITALDPSYAELFNGWTRENNLENSSILNYVSKDIAANPLPSISKVFSLIVQEENQRLVKMDNPVVETTFAVKSTHGPRKNHPQCSYCSLLGHMKDKCYKLHGYPP</sequence>
<evidence type="ECO:0000313" key="2">
    <source>
        <dbReference type="Proteomes" id="UP000436088"/>
    </source>
</evidence>
<dbReference type="PANTHER" id="PTHR34222:SF99">
    <property type="entry name" value="PROTEIN, PUTATIVE-RELATED"/>
    <property type="match status" value="1"/>
</dbReference>
<protein>
    <submittedName>
        <fullName evidence="1">Uncharacterized protein</fullName>
    </submittedName>
</protein>
<comment type="caution">
    <text evidence="1">The sequence shown here is derived from an EMBL/GenBank/DDBJ whole genome shotgun (WGS) entry which is preliminary data.</text>
</comment>
<dbReference type="AlphaFoldDB" id="A0A6A2XH70"/>
<keyword evidence="2" id="KW-1185">Reference proteome</keyword>
<organism evidence="1 2">
    <name type="scientific">Hibiscus syriacus</name>
    <name type="common">Rose of Sharon</name>
    <dbReference type="NCBI Taxonomy" id="106335"/>
    <lineage>
        <taxon>Eukaryota</taxon>
        <taxon>Viridiplantae</taxon>
        <taxon>Streptophyta</taxon>
        <taxon>Embryophyta</taxon>
        <taxon>Tracheophyta</taxon>
        <taxon>Spermatophyta</taxon>
        <taxon>Magnoliopsida</taxon>
        <taxon>eudicotyledons</taxon>
        <taxon>Gunneridae</taxon>
        <taxon>Pentapetalae</taxon>
        <taxon>rosids</taxon>
        <taxon>malvids</taxon>
        <taxon>Malvales</taxon>
        <taxon>Malvaceae</taxon>
        <taxon>Malvoideae</taxon>
        <taxon>Hibiscus</taxon>
    </lineage>
</organism>
<gene>
    <name evidence="1" type="ORF">F3Y22_tig00111708pilonHSYRG00103</name>
</gene>
<proteinExistence type="predicted"/>
<dbReference type="PANTHER" id="PTHR34222">
    <property type="entry name" value="GAG_PRE-INTEGRS DOMAIN-CONTAINING PROTEIN"/>
    <property type="match status" value="1"/>
</dbReference>